<dbReference type="EMBL" id="CP000268">
    <property type="protein sequence ID" value="ABD72052.1"/>
    <property type="molecule type" value="Genomic_DNA"/>
</dbReference>
<dbReference type="OrthoDB" id="9157061at2"/>
<sequence length="174" mass="19615">MKNFEPSAAMVAAAEAVFMTMALVQTIRPVVMKYQTDILAAGQWHIREAFIARLEDKVILDPAQSYLMSEEDFANYDRQCKDACDKAGLVVEHPDQCPLLVAEELQRLAERALIDAMVDVAKMTHEKLLSFGDGLKSYRKYIDLTLKLLVPFIRDTASLMPQPTLAAARRMLPR</sequence>
<geneLocation type="plasmid" evidence="2">
    <name>pDSM15236</name>
</geneLocation>
<dbReference type="AlphaFoldDB" id="Q21Q93"/>
<organism evidence="1 2">
    <name type="scientific">Albidiferax ferrireducens (strain ATCC BAA-621 / DSM 15236 / T118)</name>
    <name type="common">Rhodoferax ferrireducens</name>
    <dbReference type="NCBI Taxonomy" id="338969"/>
    <lineage>
        <taxon>Bacteria</taxon>
        <taxon>Pseudomonadati</taxon>
        <taxon>Pseudomonadota</taxon>
        <taxon>Betaproteobacteria</taxon>
        <taxon>Burkholderiales</taxon>
        <taxon>Comamonadaceae</taxon>
        <taxon>Rhodoferax</taxon>
    </lineage>
</organism>
<evidence type="ECO:0000313" key="2">
    <source>
        <dbReference type="Proteomes" id="UP000008332"/>
    </source>
</evidence>
<dbReference type="RefSeq" id="WP_011458687.1">
    <property type="nucleotide sequence ID" value="NC_007901.1"/>
</dbReference>
<proteinExistence type="predicted"/>
<keyword evidence="2" id="KW-1185">Reference proteome</keyword>
<dbReference type="HOGENOM" id="CLU_1538873_0_0_4"/>
<dbReference type="Proteomes" id="UP000008332">
    <property type="component" value="Plasmid unnamed1"/>
</dbReference>
<evidence type="ECO:0000313" key="1">
    <source>
        <dbReference type="EMBL" id="ABD72052.1"/>
    </source>
</evidence>
<gene>
    <name evidence="1" type="ordered locus">Rfer_4366</name>
</gene>
<dbReference type="KEGG" id="rfr:Rfer_4366"/>
<name>Q21Q93_ALBFT</name>
<keyword evidence="1" id="KW-0614">Plasmid</keyword>
<reference evidence="2" key="1">
    <citation type="submission" date="2006-02" db="EMBL/GenBank/DDBJ databases">
        <title>Complete sequence of plasmid 1 of Rhodoferax ferrireducens DSM 15236.</title>
        <authorList>
            <person name="Copeland A."/>
            <person name="Lucas S."/>
            <person name="Lapidus A."/>
            <person name="Barry K."/>
            <person name="Detter J.C."/>
            <person name="Glavina del Rio T."/>
            <person name="Hammon N."/>
            <person name="Israni S."/>
            <person name="Pitluck S."/>
            <person name="Brettin T."/>
            <person name="Bruce D."/>
            <person name="Han C."/>
            <person name="Tapia R."/>
            <person name="Gilna P."/>
            <person name="Kiss H."/>
            <person name="Schmutz J."/>
            <person name="Larimer F."/>
            <person name="Land M."/>
            <person name="Kyrpides N."/>
            <person name="Ivanova N."/>
            <person name="Richardson P."/>
        </authorList>
    </citation>
    <scope>NUCLEOTIDE SEQUENCE [LARGE SCALE GENOMIC DNA]</scope>
    <source>
        <strain evidence="2">ATCC BAA-621 / DSM 15236 / T118</strain>
        <plasmid evidence="2">Plasmid pDSM15236</plasmid>
    </source>
</reference>
<dbReference type="eggNOG" id="ENOG502ZUR1">
    <property type="taxonomic scope" value="Bacteria"/>
</dbReference>
<accession>Q21Q93</accession>
<protein>
    <submittedName>
        <fullName evidence="1">Uncharacterized protein</fullName>
    </submittedName>
</protein>